<proteinExistence type="inferred from homology"/>
<protein>
    <submittedName>
        <fullName evidence="7">6-phospho-beta-glucosidase</fullName>
        <ecNumber evidence="7">3.2.1.86</ecNumber>
    </submittedName>
</protein>
<dbReference type="Proteomes" id="UP000307201">
    <property type="component" value="Unassembled WGS sequence"/>
</dbReference>
<dbReference type="FunFam" id="3.20.20.80:FF:000004">
    <property type="entry name" value="Beta-glucosidase 6-phospho-beta-glucosidase"/>
    <property type="match status" value="1"/>
</dbReference>
<dbReference type="EMBL" id="VBTE01000002">
    <property type="protein sequence ID" value="TLQ09443.1"/>
    <property type="molecule type" value="Genomic_DNA"/>
</dbReference>
<comment type="similarity">
    <text evidence="1 5">Belongs to the glycosyl hydrolase 1 family.</text>
</comment>
<keyword evidence="2 6" id="KW-0378">Hydrolase</keyword>
<feature type="active site" description="Nucleophile" evidence="4">
    <location>
        <position position="379"/>
    </location>
</feature>
<dbReference type="Gene3D" id="3.20.20.80">
    <property type="entry name" value="Glycosidases"/>
    <property type="match status" value="1"/>
</dbReference>
<dbReference type="AlphaFoldDB" id="A0A5R9C7Y5"/>
<dbReference type="PROSITE" id="PS00653">
    <property type="entry name" value="GLYCOSYL_HYDROL_F1_2"/>
    <property type="match status" value="1"/>
</dbReference>
<dbReference type="Pfam" id="PF00232">
    <property type="entry name" value="Glyco_hydro_1"/>
    <property type="match status" value="1"/>
</dbReference>
<dbReference type="GO" id="GO:0016052">
    <property type="term" value="P:carbohydrate catabolic process"/>
    <property type="evidence" value="ECO:0007669"/>
    <property type="project" value="TreeGrafter"/>
</dbReference>
<dbReference type="OrthoDB" id="1637462at2"/>
<comment type="caution">
    <text evidence="7">The sequence shown here is derived from an EMBL/GenBank/DDBJ whole genome shotgun (WGS) entry which is preliminary data.</text>
</comment>
<dbReference type="PANTHER" id="PTHR10353:SF85">
    <property type="entry name" value="ARYL-PHOSPHO-BETA-D-GLUCOSIDASE BGLA"/>
    <property type="match status" value="1"/>
</dbReference>
<name>A0A5R9C7Y5_9LACT</name>
<dbReference type="SUPFAM" id="SSF51445">
    <property type="entry name" value="(Trans)glycosidases"/>
    <property type="match status" value="1"/>
</dbReference>
<dbReference type="InterPro" id="IPR017853">
    <property type="entry name" value="GH"/>
</dbReference>
<evidence type="ECO:0000313" key="8">
    <source>
        <dbReference type="Proteomes" id="UP000307201"/>
    </source>
</evidence>
<gene>
    <name evidence="7" type="ORF">FEZ48_01455</name>
</gene>
<organism evidence="7 8">
    <name type="scientific">Marinilactibacillus psychrotolerans</name>
    <dbReference type="NCBI Taxonomy" id="191770"/>
    <lineage>
        <taxon>Bacteria</taxon>
        <taxon>Bacillati</taxon>
        <taxon>Bacillota</taxon>
        <taxon>Bacilli</taxon>
        <taxon>Lactobacillales</taxon>
        <taxon>Carnobacteriaceae</taxon>
        <taxon>Marinilactibacillus</taxon>
    </lineage>
</organism>
<dbReference type="PROSITE" id="PS00572">
    <property type="entry name" value="GLYCOSYL_HYDROL_F1_1"/>
    <property type="match status" value="1"/>
</dbReference>
<dbReference type="STRING" id="191770.SAMN04488013_11144"/>
<sequence>MKVMKQLPEDFLWGGAVAAHQLEGAWNVAGKGVSIADVMTAGSNGVDRKITDGVVEGEYYPNHEAIDFYHRYKEDIQYFKEMGLKVFRTSINWTRIFPDGDETEPNEEGLKFYDDLFDELLKNDIEPVITLCHFEIPYELYKKYGGFKNKKLIDFFVHYAETVMNRYKDKVKYWMTFNEINNQADGQHTLHTWTNSAIKFNKGENKEAIVFQAAINELIASARVVKLGHKINPDFQIGCMMAYVPIYPYSSNPADQMAALKVMERRFFYSDIHARGKVPAYAKKDWQRKNYHIDLSSKEERILEEGTVDFIGFSYYMSGAVTTVPEVKGQEILDFPNAKWVENPYVNSSDWGWQIDPIGLRYILNAVYERYNLPLFIVENGFGAYDKLEDNKIHDQYRIEYLKAHIEQMKLAVVEDGVELLGYTPWGIIDIVSFGSGEMEKRYGFIHVDKDNFGKGTLQRRRKDSFYWYKRVITSNGQEL</sequence>
<dbReference type="NCBIfam" id="NF007154">
    <property type="entry name" value="PRK09589.1"/>
    <property type="match status" value="1"/>
</dbReference>
<evidence type="ECO:0000313" key="7">
    <source>
        <dbReference type="EMBL" id="TLQ09443.1"/>
    </source>
</evidence>
<dbReference type="InterPro" id="IPR033132">
    <property type="entry name" value="GH_1_N_CS"/>
</dbReference>
<dbReference type="GO" id="GO:0008706">
    <property type="term" value="F:6-phospho-beta-glucosidase activity"/>
    <property type="evidence" value="ECO:0007669"/>
    <property type="project" value="UniProtKB-EC"/>
</dbReference>
<dbReference type="PANTHER" id="PTHR10353">
    <property type="entry name" value="GLYCOSYL HYDROLASE"/>
    <property type="match status" value="1"/>
</dbReference>
<evidence type="ECO:0000256" key="4">
    <source>
        <dbReference type="PROSITE-ProRule" id="PRU10055"/>
    </source>
</evidence>
<evidence type="ECO:0000256" key="5">
    <source>
        <dbReference type="RuleBase" id="RU003690"/>
    </source>
</evidence>
<dbReference type="InterPro" id="IPR018120">
    <property type="entry name" value="Glyco_hydro_1_AS"/>
</dbReference>
<keyword evidence="3 6" id="KW-0326">Glycosidase</keyword>
<dbReference type="GO" id="GO:0005829">
    <property type="term" value="C:cytosol"/>
    <property type="evidence" value="ECO:0007669"/>
    <property type="project" value="TreeGrafter"/>
</dbReference>
<evidence type="ECO:0000256" key="2">
    <source>
        <dbReference type="ARBA" id="ARBA00022801"/>
    </source>
</evidence>
<evidence type="ECO:0000256" key="6">
    <source>
        <dbReference type="RuleBase" id="RU004468"/>
    </source>
</evidence>
<reference evidence="7 8" key="1">
    <citation type="submission" date="2019-05" db="EMBL/GenBank/DDBJ databases">
        <title>The metagenome of a microbial culture collection derived from dairy environment covers the genomic content of the human microbiome.</title>
        <authorList>
            <person name="Roder T."/>
            <person name="Wuthrich D."/>
            <person name="Sattari Z."/>
            <person name="Von Ah U."/>
            <person name="Bar C."/>
            <person name="Ronchi F."/>
            <person name="Macpherson A.J."/>
            <person name="Ganal-Vonarburg S.C."/>
            <person name="Bruggmann R."/>
            <person name="Vergeres G."/>
        </authorList>
    </citation>
    <scope>NUCLEOTIDE SEQUENCE [LARGE SCALE GENOMIC DNA]</scope>
    <source>
        <strain evidence="7 8">FAM 24235</strain>
    </source>
</reference>
<dbReference type="InterPro" id="IPR001360">
    <property type="entry name" value="Glyco_hydro_1"/>
</dbReference>
<evidence type="ECO:0000256" key="1">
    <source>
        <dbReference type="ARBA" id="ARBA00010838"/>
    </source>
</evidence>
<dbReference type="PRINTS" id="PR00131">
    <property type="entry name" value="GLHYDRLASE1"/>
</dbReference>
<evidence type="ECO:0000256" key="3">
    <source>
        <dbReference type="ARBA" id="ARBA00023295"/>
    </source>
</evidence>
<dbReference type="EC" id="3.2.1.86" evidence="7"/>
<accession>A0A5R9C7Y5</accession>